<dbReference type="GO" id="GO:0017183">
    <property type="term" value="P:protein histidyl modification to diphthamide"/>
    <property type="evidence" value="ECO:0007669"/>
    <property type="project" value="UniProtKB-UniRule"/>
</dbReference>
<feature type="domain" description="Tetrapyrrole methylase" evidence="8">
    <location>
        <begin position="1"/>
        <end position="188"/>
    </location>
</feature>
<feature type="binding site" evidence="6 7">
    <location>
        <position position="84"/>
    </location>
    <ligand>
        <name>S-adenosyl-L-methionine</name>
        <dbReference type="ChEBI" id="CHEBI:59789"/>
    </ligand>
</feature>
<evidence type="ECO:0000256" key="4">
    <source>
        <dbReference type="ARBA" id="ARBA00022679"/>
    </source>
</evidence>
<dbReference type="EC" id="2.1.1.98" evidence="6"/>
<feature type="binding site" evidence="6 7">
    <location>
        <position position="9"/>
    </location>
    <ligand>
        <name>S-adenosyl-L-methionine</name>
        <dbReference type="ChEBI" id="CHEBI:59789"/>
    </ligand>
</feature>
<dbReference type="Pfam" id="PF00590">
    <property type="entry name" value="TP_methylase"/>
    <property type="match status" value="1"/>
</dbReference>
<keyword evidence="4 6" id="KW-0808">Transferase</keyword>
<dbReference type="PIRSF" id="PIRSF036432">
    <property type="entry name" value="Diphthine_synth"/>
    <property type="match status" value="1"/>
</dbReference>
<dbReference type="NCBIfam" id="TIGR00522">
    <property type="entry name" value="dph5"/>
    <property type="match status" value="1"/>
</dbReference>
<dbReference type="PANTHER" id="PTHR10882">
    <property type="entry name" value="DIPHTHINE SYNTHASE"/>
    <property type="match status" value="1"/>
</dbReference>
<comment type="pathway">
    <text evidence="1 6">Protein modification; peptidyl-diphthamide biosynthesis.</text>
</comment>
<dbReference type="InterPro" id="IPR000878">
    <property type="entry name" value="4pyrrol_Mease"/>
</dbReference>
<dbReference type="InterPro" id="IPR014776">
    <property type="entry name" value="4pyrrole_Mease_sub2"/>
</dbReference>
<dbReference type="Gene3D" id="3.30.950.10">
    <property type="entry name" value="Methyltransferase, Cobalt-precorrin-4 Transmethylase, Domain 2"/>
    <property type="match status" value="1"/>
</dbReference>
<evidence type="ECO:0000256" key="7">
    <source>
        <dbReference type="PIRSR" id="PIRSR036432-1"/>
    </source>
</evidence>
<feature type="binding site" evidence="6 7">
    <location>
        <position position="209"/>
    </location>
    <ligand>
        <name>S-adenosyl-L-methionine</name>
        <dbReference type="ChEBI" id="CHEBI:59789"/>
    </ligand>
</feature>
<dbReference type="CDD" id="cd11647">
    <property type="entry name" value="DHP5_DphB"/>
    <property type="match status" value="1"/>
</dbReference>
<dbReference type="InterPro" id="IPR035996">
    <property type="entry name" value="4pyrrol_Methylase_sf"/>
</dbReference>
<keyword evidence="3 6" id="KW-0489">Methyltransferase</keyword>
<evidence type="ECO:0000256" key="5">
    <source>
        <dbReference type="ARBA" id="ARBA00022691"/>
    </source>
</evidence>
<evidence type="ECO:0000256" key="2">
    <source>
        <dbReference type="ARBA" id="ARBA00006729"/>
    </source>
</evidence>
<evidence type="ECO:0000256" key="3">
    <source>
        <dbReference type="ARBA" id="ARBA00022603"/>
    </source>
</evidence>
<evidence type="ECO:0000256" key="1">
    <source>
        <dbReference type="ARBA" id="ARBA00005156"/>
    </source>
</evidence>
<proteinExistence type="inferred from homology"/>
<reference evidence="9" key="1">
    <citation type="submission" date="2020-10" db="EMBL/GenBank/DDBJ databases">
        <authorList>
            <person name="Hahn C.J."/>
            <person name="Laso-Perez R."/>
            <person name="Vulcano F."/>
            <person name="Vaziourakis K.-M."/>
            <person name="Stokke R."/>
            <person name="Steen I.H."/>
            <person name="Teske A."/>
            <person name="Boetius A."/>
            <person name="Liebeke M."/>
            <person name="Amann R."/>
            <person name="Knittel K."/>
        </authorList>
    </citation>
    <scope>NUCLEOTIDE SEQUENCE</scope>
    <source>
        <strain evidence="9">Gfbio:e3339647-f889-4370-9287-4fb5cb688e4c:AG392O15_GoMArc1</strain>
    </source>
</reference>
<comment type="function">
    <text evidence="6">S-adenosyl-L-methionine-dependent methyltransferase that catalyzes the trimethylation of the amino group of the modified target histidine residue in translation elongation factor 2 (EF-2), to form an intermediate called diphthine. The three successive methylation reactions represent the second step of diphthamide biosynthesis.</text>
</comment>
<dbReference type="AlphaFoldDB" id="A0A811T843"/>
<feature type="binding site" evidence="6 7">
    <location>
        <position position="168"/>
    </location>
    <ligand>
        <name>S-adenosyl-L-methionine</name>
        <dbReference type="ChEBI" id="CHEBI:59789"/>
    </ligand>
</feature>
<dbReference type="InterPro" id="IPR014777">
    <property type="entry name" value="4pyrrole_Mease_sub1"/>
</dbReference>
<dbReference type="HAMAP" id="MF_01084">
    <property type="entry name" value="Diphthine_synth"/>
    <property type="match status" value="1"/>
</dbReference>
<gene>
    <name evidence="6 9" type="primary">dphB</name>
    <name evidence="9" type="ORF">CHKLHMKO_00502</name>
</gene>
<evidence type="ECO:0000313" key="10">
    <source>
        <dbReference type="Proteomes" id="UP000610373"/>
    </source>
</evidence>
<dbReference type="GO" id="GO:0032259">
    <property type="term" value="P:methylation"/>
    <property type="evidence" value="ECO:0007669"/>
    <property type="project" value="UniProtKB-KW"/>
</dbReference>
<evidence type="ECO:0000313" key="9">
    <source>
        <dbReference type="EMBL" id="CAD6493576.1"/>
    </source>
</evidence>
<dbReference type="InterPro" id="IPR004551">
    <property type="entry name" value="Dphthn_synthase"/>
</dbReference>
<sequence length="279" mass="30938">MLTFVGLGLYDEKDVSLRGLEAIRSADKVYLECYTSLFTGTNIKQLEKLYCKKVHLLEREDVETNNWWLKDAIDQKIVFLTGGDAMVSTTHIDLRLRAKKLGIGTQIIHGASIISAVCGLSGLQNYRFGKSATIPHPYTRKEKIIRSHTPYDTIELNQKNNLHTLIFLDIDKNIGCMSIKEGIELLLQVEEEAGGEAISNCIGVGIARAGSFAPVVKADYLENLKHIDFGDPLHILCITANLHFIEAEALVAFADAPGNILNHHKDSLCQDSVSENHAH</sequence>
<name>A0A811T843_9EURY</name>
<evidence type="ECO:0000259" key="8">
    <source>
        <dbReference type="Pfam" id="PF00590"/>
    </source>
</evidence>
<feature type="binding site" evidence="6 7">
    <location>
        <begin position="112"/>
        <end position="113"/>
    </location>
    <ligand>
        <name>S-adenosyl-L-methionine</name>
        <dbReference type="ChEBI" id="CHEBI:59789"/>
    </ligand>
</feature>
<keyword evidence="5 6" id="KW-0949">S-adenosyl-L-methionine</keyword>
<dbReference type="Gene3D" id="3.40.1010.10">
    <property type="entry name" value="Cobalt-precorrin-4 Transmethylase, Domain 1"/>
    <property type="match status" value="1"/>
</dbReference>
<feature type="binding site" evidence="6 7">
    <location>
        <position position="87"/>
    </location>
    <ligand>
        <name>S-adenosyl-L-methionine</name>
        <dbReference type="ChEBI" id="CHEBI:59789"/>
    </ligand>
</feature>
<dbReference type="Proteomes" id="UP000610373">
    <property type="component" value="Unassembled WGS sequence"/>
</dbReference>
<organism evidence="9 10">
    <name type="scientific">Candidatus Argoarchaeum ethanivorans</name>
    <dbReference type="NCBI Taxonomy" id="2608793"/>
    <lineage>
        <taxon>Archaea</taxon>
        <taxon>Methanobacteriati</taxon>
        <taxon>Methanobacteriota</taxon>
        <taxon>Stenosarchaea group</taxon>
        <taxon>Methanomicrobia</taxon>
        <taxon>Methanosarcinales</taxon>
        <taxon>Methanosarcinales incertae sedis</taxon>
        <taxon>GOM Arc I cluster</taxon>
        <taxon>Candidatus Argoarchaeum</taxon>
    </lineage>
</organism>
<comment type="catalytic activity">
    <reaction evidence="6">
        <text>2-[(3S)-amino-3-carboxypropyl]-L-histidyl-[translation elongation factor 2] + 3 S-adenosyl-L-methionine = diphthine-[translation elongation factor 2] + 3 S-adenosyl-L-homocysteine + 3 H(+)</text>
        <dbReference type="Rhea" id="RHEA:36415"/>
        <dbReference type="Rhea" id="RHEA-COMP:9749"/>
        <dbReference type="Rhea" id="RHEA-COMP:10172"/>
        <dbReference type="ChEBI" id="CHEBI:15378"/>
        <dbReference type="ChEBI" id="CHEBI:57856"/>
        <dbReference type="ChEBI" id="CHEBI:59789"/>
        <dbReference type="ChEBI" id="CHEBI:73995"/>
        <dbReference type="ChEBI" id="CHEBI:82696"/>
        <dbReference type="EC" id="2.1.1.98"/>
    </reaction>
</comment>
<evidence type="ECO:0000256" key="6">
    <source>
        <dbReference type="HAMAP-Rule" id="MF_01084"/>
    </source>
</evidence>
<comment type="caution">
    <text evidence="9">The sequence shown here is derived from an EMBL/GenBank/DDBJ whole genome shotgun (WGS) entry which is preliminary data.</text>
</comment>
<dbReference type="UniPathway" id="UPA00559"/>
<dbReference type="PANTHER" id="PTHR10882:SF0">
    <property type="entry name" value="DIPHTHINE METHYL ESTER SYNTHASE"/>
    <property type="match status" value="1"/>
</dbReference>
<feature type="binding site" evidence="6 7">
    <location>
        <position position="234"/>
    </location>
    <ligand>
        <name>S-adenosyl-L-methionine</name>
        <dbReference type="ChEBI" id="CHEBI:59789"/>
    </ligand>
</feature>
<protein>
    <recommendedName>
        <fullName evidence="6">Diphthine synthase</fullName>
        <ecNumber evidence="6">2.1.1.98</ecNumber>
    </recommendedName>
    <alternativeName>
        <fullName evidence="6">Diphthamide biosynthesis methyltransferase</fullName>
    </alternativeName>
</protein>
<comment type="subunit">
    <text evidence="6">Homodimer.</text>
</comment>
<dbReference type="SUPFAM" id="SSF53790">
    <property type="entry name" value="Tetrapyrrole methylase"/>
    <property type="match status" value="1"/>
</dbReference>
<dbReference type="GO" id="GO:0004164">
    <property type="term" value="F:diphthine synthase activity"/>
    <property type="evidence" value="ECO:0007669"/>
    <property type="project" value="UniProtKB-UniRule"/>
</dbReference>
<dbReference type="EMBL" id="CAJHIO010000035">
    <property type="protein sequence ID" value="CAD6493576.1"/>
    <property type="molecule type" value="Genomic_DNA"/>
</dbReference>
<comment type="similarity">
    <text evidence="2 6">Belongs to the diphthine synthase family.</text>
</comment>
<accession>A0A811T843</accession>